<dbReference type="Proteomes" id="UP000317557">
    <property type="component" value="Unassembled WGS sequence"/>
</dbReference>
<organism evidence="2 3">
    <name type="scientific">Gracilimonas mengyeensis</name>
    <dbReference type="NCBI Taxonomy" id="1302730"/>
    <lineage>
        <taxon>Bacteria</taxon>
        <taxon>Pseudomonadati</taxon>
        <taxon>Balneolota</taxon>
        <taxon>Balneolia</taxon>
        <taxon>Balneolales</taxon>
        <taxon>Balneolaceae</taxon>
        <taxon>Gracilimonas</taxon>
    </lineage>
</organism>
<name>A0A521BVM1_9BACT</name>
<proteinExistence type="predicted"/>
<dbReference type="Pfam" id="PF00106">
    <property type="entry name" value="adh_short"/>
    <property type="match status" value="1"/>
</dbReference>
<dbReference type="CDD" id="cd05327">
    <property type="entry name" value="retinol-DH_like_SDR_c_like"/>
    <property type="match status" value="1"/>
</dbReference>
<evidence type="ECO:0000313" key="3">
    <source>
        <dbReference type="Proteomes" id="UP000317557"/>
    </source>
</evidence>
<reference evidence="2 3" key="1">
    <citation type="submission" date="2017-05" db="EMBL/GenBank/DDBJ databases">
        <authorList>
            <person name="Varghese N."/>
            <person name="Submissions S."/>
        </authorList>
    </citation>
    <scope>NUCLEOTIDE SEQUENCE [LARGE SCALE GENOMIC DNA]</scope>
    <source>
        <strain evidence="2 3">DSM 21985</strain>
    </source>
</reference>
<sequence length="278" mass="30470">MNNKLCVITGANSGIGFETTKALAEKGAYTVMVCRNEDKAEQARQKIIDETGNRGIEIVLCDFAIQSEIRQAAQKITDEYKQIDVLINNHGFLASEKEETVDGLEKTFAVNHIGYFLFTNLLLPQLKKADSARIVSVASDAHQGGTFDPDNLQLHEGYKPFKAYCNSKLFNIMFTTALANRLAETSVTANCLHPGVIASNFAQSGSWFMSTMFKLMGPFLTSPEKGAETSIYLASSPEVEGVNGAYFKDKKAATPSKTARDEEAAELLWDISKKLCGI</sequence>
<dbReference type="SUPFAM" id="SSF51735">
    <property type="entry name" value="NAD(P)-binding Rossmann-fold domains"/>
    <property type="match status" value="1"/>
</dbReference>
<dbReference type="PRINTS" id="PR00081">
    <property type="entry name" value="GDHRDH"/>
</dbReference>
<keyword evidence="3" id="KW-1185">Reference proteome</keyword>
<dbReference type="Gene3D" id="3.40.50.720">
    <property type="entry name" value="NAD(P)-binding Rossmann-like Domain"/>
    <property type="match status" value="1"/>
</dbReference>
<keyword evidence="1" id="KW-0560">Oxidoreductase</keyword>
<dbReference type="AlphaFoldDB" id="A0A521BVM1"/>
<dbReference type="PANTHER" id="PTHR43157:SF31">
    <property type="entry name" value="PHOSPHATIDYLINOSITOL-GLYCAN BIOSYNTHESIS CLASS F PROTEIN"/>
    <property type="match status" value="1"/>
</dbReference>
<dbReference type="EMBL" id="FXTP01000003">
    <property type="protein sequence ID" value="SMO51206.1"/>
    <property type="molecule type" value="Genomic_DNA"/>
</dbReference>
<evidence type="ECO:0000313" key="2">
    <source>
        <dbReference type="EMBL" id="SMO51206.1"/>
    </source>
</evidence>
<dbReference type="RefSeq" id="WP_142453569.1">
    <property type="nucleotide sequence ID" value="NZ_FXTP01000003.1"/>
</dbReference>
<evidence type="ECO:0000256" key="1">
    <source>
        <dbReference type="ARBA" id="ARBA00023002"/>
    </source>
</evidence>
<dbReference type="PANTHER" id="PTHR43157">
    <property type="entry name" value="PHOSPHATIDYLINOSITOL-GLYCAN BIOSYNTHESIS CLASS F PROTEIN-RELATED"/>
    <property type="match status" value="1"/>
</dbReference>
<dbReference type="InterPro" id="IPR036291">
    <property type="entry name" value="NAD(P)-bd_dom_sf"/>
</dbReference>
<dbReference type="GO" id="GO:0016491">
    <property type="term" value="F:oxidoreductase activity"/>
    <property type="evidence" value="ECO:0007669"/>
    <property type="project" value="UniProtKB-KW"/>
</dbReference>
<accession>A0A521BVM1</accession>
<dbReference type="OrthoDB" id="597510at2"/>
<gene>
    <name evidence="2" type="ORF">SAMN06265219_103146</name>
</gene>
<dbReference type="InterPro" id="IPR002347">
    <property type="entry name" value="SDR_fam"/>
</dbReference>
<protein>
    <submittedName>
        <fullName evidence="2">NAD(P)-dependent dehydrogenase, short-chain alcohol dehydrogenase family</fullName>
    </submittedName>
</protein>